<reference evidence="5 6" key="1">
    <citation type="submission" date="2021-09" db="EMBL/GenBank/DDBJ databases">
        <title>Lysobacter sp. 13A isolated from the river sediment.</title>
        <authorList>
            <person name="Liu H."/>
            <person name="Li S."/>
            <person name="Mao S."/>
        </authorList>
    </citation>
    <scope>NUCLEOTIDE SEQUENCE [LARGE SCALE GENOMIC DNA]</scope>
    <source>
        <strain evidence="5 6">13A</strain>
    </source>
</reference>
<feature type="transmembrane region" description="Helical" evidence="3">
    <location>
        <begin position="162"/>
        <end position="180"/>
    </location>
</feature>
<dbReference type="EC" id="2.7.7.65" evidence="1"/>
<dbReference type="SMART" id="SM00267">
    <property type="entry name" value="GGDEF"/>
    <property type="match status" value="1"/>
</dbReference>
<dbReference type="PROSITE" id="PS50887">
    <property type="entry name" value="GGDEF"/>
    <property type="match status" value="1"/>
</dbReference>
<feature type="transmembrane region" description="Helical" evidence="3">
    <location>
        <begin position="136"/>
        <end position="155"/>
    </location>
</feature>
<dbReference type="PANTHER" id="PTHR45138">
    <property type="entry name" value="REGULATORY COMPONENTS OF SENSORY TRANSDUCTION SYSTEM"/>
    <property type="match status" value="1"/>
</dbReference>
<dbReference type="CDD" id="cd01949">
    <property type="entry name" value="GGDEF"/>
    <property type="match status" value="1"/>
</dbReference>
<accession>A0ABS7T7S7</accession>
<dbReference type="NCBIfam" id="TIGR00254">
    <property type="entry name" value="GGDEF"/>
    <property type="match status" value="1"/>
</dbReference>
<dbReference type="InterPro" id="IPR043128">
    <property type="entry name" value="Rev_trsase/Diguanyl_cyclase"/>
</dbReference>
<feature type="domain" description="GGDEF" evidence="4">
    <location>
        <begin position="257"/>
        <end position="384"/>
    </location>
</feature>
<feature type="transmembrane region" description="Helical" evidence="3">
    <location>
        <begin position="186"/>
        <end position="202"/>
    </location>
</feature>
<evidence type="ECO:0000313" key="6">
    <source>
        <dbReference type="Proteomes" id="UP001430954"/>
    </source>
</evidence>
<proteinExistence type="predicted"/>
<dbReference type="Gene3D" id="3.30.70.270">
    <property type="match status" value="1"/>
</dbReference>
<gene>
    <name evidence="5" type="ORF">K6753_10410</name>
</gene>
<organism evidence="5 6">
    <name type="scientific">Novilysobacter selenitireducens</name>
    <dbReference type="NCBI Taxonomy" id="2872639"/>
    <lineage>
        <taxon>Bacteria</taxon>
        <taxon>Pseudomonadati</taxon>
        <taxon>Pseudomonadota</taxon>
        <taxon>Gammaproteobacteria</taxon>
        <taxon>Lysobacterales</taxon>
        <taxon>Lysobacteraceae</taxon>
        <taxon>Novilysobacter</taxon>
    </lineage>
</organism>
<dbReference type="InterPro" id="IPR029787">
    <property type="entry name" value="Nucleotide_cyclase"/>
</dbReference>
<dbReference type="PANTHER" id="PTHR45138:SF9">
    <property type="entry name" value="DIGUANYLATE CYCLASE DGCM-RELATED"/>
    <property type="match status" value="1"/>
</dbReference>
<evidence type="ECO:0000259" key="4">
    <source>
        <dbReference type="PROSITE" id="PS50887"/>
    </source>
</evidence>
<dbReference type="Proteomes" id="UP001430954">
    <property type="component" value="Unassembled WGS sequence"/>
</dbReference>
<evidence type="ECO:0000256" key="3">
    <source>
        <dbReference type="SAM" id="Phobius"/>
    </source>
</evidence>
<dbReference type="InterPro" id="IPR050469">
    <property type="entry name" value="Diguanylate_Cyclase"/>
</dbReference>
<dbReference type="SUPFAM" id="SSF55073">
    <property type="entry name" value="Nucleotide cyclase"/>
    <property type="match status" value="1"/>
</dbReference>
<evidence type="ECO:0000256" key="1">
    <source>
        <dbReference type="ARBA" id="ARBA00012528"/>
    </source>
</evidence>
<keyword evidence="3" id="KW-1133">Transmembrane helix</keyword>
<dbReference type="Pfam" id="PF00990">
    <property type="entry name" value="GGDEF"/>
    <property type="match status" value="1"/>
</dbReference>
<comment type="caution">
    <text evidence="5">The sequence shown here is derived from an EMBL/GenBank/DDBJ whole genome shotgun (WGS) entry which is preliminary data.</text>
</comment>
<keyword evidence="3" id="KW-0472">Membrane</keyword>
<dbReference type="InterPro" id="IPR000160">
    <property type="entry name" value="GGDEF_dom"/>
</dbReference>
<sequence>MSTDDTVAGPLLGRERRSPLRAMLALFRSSWSRLEPADRQKLVNLQVSVTQPAMATVMLGGAVLLVLLGCLEALGWVAGIGYPPALSVVVGLVLAFTPLLVWYQTRWYVRLAVLLAYTAVLGVFLSVPMPGAIPQLAFRTGLFNMLPIAMLALLVRRRAMALFVGVVLLLSLVRVELHGAPASGQTMYWLYVFATLGFGWMLRRYRSEFAARAYLQSMNLWWQARTDPLTGLLNRSGWEAVAAQSLGRGTGGRVRTRPGCLVFLDIDHFKQVNDTHGHQAGDDALAELGRIIRSREGKDYIAARLGGEEFVVLARTASLQEAWRFAERVRADFALAQEALGCTLSGGLAERQQGEDLSSMLRRADEALYRAKSTGRDRLLVAARSDGVPHDASA</sequence>
<feature type="transmembrane region" description="Helical" evidence="3">
    <location>
        <begin position="85"/>
        <end position="104"/>
    </location>
</feature>
<protein>
    <recommendedName>
        <fullName evidence="1">diguanylate cyclase</fullName>
        <ecNumber evidence="1">2.7.7.65</ecNumber>
    </recommendedName>
</protein>
<dbReference type="RefSeq" id="WP_223676381.1">
    <property type="nucleotide sequence ID" value="NZ_JAINZW010000004.1"/>
</dbReference>
<name>A0ABS7T7S7_9GAMM</name>
<feature type="transmembrane region" description="Helical" evidence="3">
    <location>
        <begin position="57"/>
        <end position="79"/>
    </location>
</feature>
<keyword evidence="3" id="KW-0812">Transmembrane</keyword>
<comment type="catalytic activity">
    <reaction evidence="2">
        <text>2 GTP = 3',3'-c-di-GMP + 2 diphosphate</text>
        <dbReference type="Rhea" id="RHEA:24898"/>
        <dbReference type="ChEBI" id="CHEBI:33019"/>
        <dbReference type="ChEBI" id="CHEBI:37565"/>
        <dbReference type="ChEBI" id="CHEBI:58805"/>
        <dbReference type="EC" id="2.7.7.65"/>
    </reaction>
</comment>
<evidence type="ECO:0000313" key="5">
    <source>
        <dbReference type="EMBL" id="MBZ4039942.1"/>
    </source>
</evidence>
<evidence type="ECO:0000256" key="2">
    <source>
        <dbReference type="ARBA" id="ARBA00034247"/>
    </source>
</evidence>
<dbReference type="EMBL" id="JAINZW010000004">
    <property type="protein sequence ID" value="MBZ4039942.1"/>
    <property type="molecule type" value="Genomic_DNA"/>
</dbReference>
<feature type="transmembrane region" description="Helical" evidence="3">
    <location>
        <begin position="111"/>
        <end position="130"/>
    </location>
</feature>
<keyword evidence="6" id="KW-1185">Reference proteome</keyword>